<accession>A0A1F4V841</accession>
<dbReference type="STRING" id="1802620.A3D91_02820"/>
<evidence type="ECO:0000313" key="5">
    <source>
        <dbReference type="EMBL" id="OGC53317.1"/>
    </source>
</evidence>
<dbReference type="PANTHER" id="PTHR20842:SF0">
    <property type="entry name" value="ALPHA-ASPARTYL DIPEPTIDASE"/>
    <property type="match status" value="1"/>
</dbReference>
<dbReference type="InterPro" id="IPR029062">
    <property type="entry name" value="Class_I_gatase-like"/>
</dbReference>
<protein>
    <recommendedName>
        <fullName evidence="7">Peptidase S51</fullName>
    </recommendedName>
</protein>
<dbReference type="EMBL" id="MEVD01000015">
    <property type="protein sequence ID" value="OGC53317.1"/>
    <property type="molecule type" value="Genomic_DNA"/>
</dbReference>
<organism evidence="5 6">
    <name type="scientific">candidate division WWE3 bacterium RIFCSPHIGHO2_02_FULL_38_14</name>
    <dbReference type="NCBI Taxonomy" id="1802620"/>
    <lineage>
        <taxon>Bacteria</taxon>
        <taxon>Katanobacteria</taxon>
    </lineage>
</organism>
<keyword evidence="2" id="KW-0645">Protease</keyword>
<reference evidence="5 6" key="1">
    <citation type="journal article" date="2016" name="Nat. Commun.">
        <title>Thousands of microbial genomes shed light on interconnected biogeochemical processes in an aquifer system.</title>
        <authorList>
            <person name="Anantharaman K."/>
            <person name="Brown C.T."/>
            <person name="Hug L.A."/>
            <person name="Sharon I."/>
            <person name="Castelle C.J."/>
            <person name="Probst A.J."/>
            <person name="Thomas B.C."/>
            <person name="Singh A."/>
            <person name="Wilkins M.J."/>
            <person name="Karaoz U."/>
            <person name="Brodie E.L."/>
            <person name="Williams K.H."/>
            <person name="Hubbard S.S."/>
            <person name="Banfield J.F."/>
        </authorList>
    </citation>
    <scope>NUCLEOTIDE SEQUENCE [LARGE SCALE GENOMIC DNA]</scope>
</reference>
<sequence length="213" mass="24497">MKKMFLASEFGYSGDLLKEKSQYLADKPKVAYISNAADLDSDREWMNHNRDMFLKLGFEIINIDLRILKFEKLNEALLSTDAVYMEGGNTFYLLDICNKSGFTYIIKDLIINKDKLYIGTSAGSVIAGPNIEFSKFLDDPSAAPELADFTGLGLVNFEVIPHIGNDDFFKLNENCYNDLFKNLKNYKYPHICLRDNQAVWVENDKFEILNYEF</sequence>
<keyword evidence="4" id="KW-0720">Serine protease</keyword>
<evidence type="ECO:0000256" key="3">
    <source>
        <dbReference type="ARBA" id="ARBA00022801"/>
    </source>
</evidence>
<dbReference type="GO" id="GO:0008236">
    <property type="term" value="F:serine-type peptidase activity"/>
    <property type="evidence" value="ECO:0007669"/>
    <property type="project" value="UniProtKB-KW"/>
</dbReference>
<dbReference type="Gene3D" id="3.40.50.880">
    <property type="match status" value="1"/>
</dbReference>
<comment type="similarity">
    <text evidence="1">Belongs to the peptidase S51 family.</text>
</comment>
<keyword evidence="3" id="KW-0378">Hydrolase</keyword>
<evidence type="ECO:0000256" key="4">
    <source>
        <dbReference type="ARBA" id="ARBA00022825"/>
    </source>
</evidence>
<evidence type="ECO:0000256" key="2">
    <source>
        <dbReference type="ARBA" id="ARBA00022670"/>
    </source>
</evidence>
<name>A0A1F4V841_UNCKA</name>
<comment type="caution">
    <text evidence="5">The sequence shown here is derived from an EMBL/GenBank/DDBJ whole genome shotgun (WGS) entry which is preliminary data.</text>
</comment>
<dbReference type="GO" id="GO:0006508">
    <property type="term" value="P:proteolysis"/>
    <property type="evidence" value="ECO:0007669"/>
    <property type="project" value="UniProtKB-KW"/>
</dbReference>
<dbReference type="SUPFAM" id="SSF52317">
    <property type="entry name" value="Class I glutamine amidotransferase-like"/>
    <property type="match status" value="1"/>
</dbReference>
<evidence type="ECO:0000313" key="6">
    <source>
        <dbReference type="Proteomes" id="UP000178127"/>
    </source>
</evidence>
<proteinExistence type="inferred from homology"/>
<evidence type="ECO:0008006" key="7">
    <source>
        <dbReference type="Google" id="ProtNLM"/>
    </source>
</evidence>
<dbReference type="PANTHER" id="PTHR20842">
    <property type="entry name" value="PROTEASE S51 ALPHA-ASPARTYL DIPEPTIDASE"/>
    <property type="match status" value="1"/>
</dbReference>
<gene>
    <name evidence="5" type="ORF">A3D91_02820</name>
</gene>
<dbReference type="AlphaFoldDB" id="A0A1F4V841"/>
<evidence type="ECO:0000256" key="1">
    <source>
        <dbReference type="ARBA" id="ARBA00006534"/>
    </source>
</evidence>
<dbReference type="Pfam" id="PF03575">
    <property type="entry name" value="Peptidase_S51"/>
    <property type="match status" value="1"/>
</dbReference>
<dbReference type="Proteomes" id="UP000178127">
    <property type="component" value="Unassembled WGS sequence"/>
</dbReference>
<dbReference type="InterPro" id="IPR005320">
    <property type="entry name" value="Peptidase_S51"/>
</dbReference>